<reference evidence="3 4" key="1">
    <citation type="submission" date="2024-03" db="EMBL/GenBank/DDBJ databases">
        <title>Draft genome sequence of Klenkia sp. LSe6-5.</title>
        <authorList>
            <person name="Duangmal K."/>
            <person name="Chantavorakit T."/>
        </authorList>
    </citation>
    <scope>NUCLEOTIDE SEQUENCE [LARGE SCALE GENOMIC DNA]</scope>
    <source>
        <strain evidence="3 4">LSe6-5</strain>
    </source>
</reference>
<comment type="caution">
    <text evidence="3">The sequence shown here is derived from an EMBL/GenBank/DDBJ whole genome shotgun (WGS) entry which is preliminary data.</text>
</comment>
<name>A0ABU8DYU4_9ACTN</name>
<dbReference type="InterPro" id="IPR042095">
    <property type="entry name" value="SUMF_sf"/>
</dbReference>
<dbReference type="SUPFAM" id="SSF56436">
    <property type="entry name" value="C-type lectin-like"/>
    <property type="match status" value="1"/>
</dbReference>
<dbReference type="InterPro" id="IPR051043">
    <property type="entry name" value="Sulfatase_Mod_Factor_Kinase"/>
</dbReference>
<evidence type="ECO:0000259" key="2">
    <source>
        <dbReference type="Pfam" id="PF03781"/>
    </source>
</evidence>
<accession>A0ABU8DYU4</accession>
<evidence type="ECO:0000313" key="3">
    <source>
        <dbReference type="EMBL" id="MEI4274012.1"/>
    </source>
</evidence>
<feature type="compositionally biased region" description="Low complexity" evidence="1">
    <location>
        <begin position="234"/>
        <end position="286"/>
    </location>
</feature>
<protein>
    <submittedName>
        <fullName evidence="3">SUMF1/EgtB/PvdO family nonheme iron enzyme</fullName>
    </submittedName>
</protein>
<organism evidence="3 4">
    <name type="scientific">Klenkia sesuvii</name>
    <dbReference type="NCBI Taxonomy" id="3103137"/>
    <lineage>
        <taxon>Bacteria</taxon>
        <taxon>Bacillati</taxon>
        <taxon>Actinomycetota</taxon>
        <taxon>Actinomycetes</taxon>
        <taxon>Geodermatophilales</taxon>
        <taxon>Geodermatophilaceae</taxon>
        <taxon>Klenkia</taxon>
    </lineage>
</organism>
<evidence type="ECO:0000256" key="1">
    <source>
        <dbReference type="SAM" id="MobiDB-lite"/>
    </source>
</evidence>
<dbReference type="InterPro" id="IPR016187">
    <property type="entry name" value="CTDL_fold"/>
</dbReference>
<gene>
    <name evidence="3" type="ORF">TEK04_20000</name>
</gene>
<proteinExistence type="predicted"/>
<evidence type="ECO:0000313" key="4">
    <source>
        <dbReference type="Proteomes" id="UP001361570"/>
    </source>
</evidence>
<dbReference type="Pfam" id="PF03781">
    <property type="entry name" value="FGE-sulfatase"/>
    <property type="match status" value="1"/>
</dbReference>
<feature type="region of interest" description="Disordered" evidence="1">
    <location>
        <begin position="221"/>
        <end position="297"/>
    </location>
</feature>
<feature type="domain" description="Sulfatase-modifying factor enzyme-like" evidence="2">
    <location>
        <begin position="14"/>
        <end position="217"/>
    </location>
</feature>
<keyword evidence="4" id="KW-1185">Reference proteome</keyword>
<sequence>MPPVTAAGTVVGRESMVDLPGGAFRMGTDDRYGFPSDGEGPVRTVEVSPFLVDRYAVSNAQFAAFVAATGYVTEAERFGWSYVFVGFLPGELRRISPRPDITPWWAAVTGADWRRPEGPGSSTDERGDHPVVHVSWDDAAAYAGWAGKRLPTEAEWEYAARGGLDQRRYPWGDELTPGGEHRANIWQGRFPVKNTREDGFAGTAPVDAFPPNGFGLFTPPATCGSGAPTGGGPTTRPARSATRPGRRPAPARSCAGAPTCATTATATATGWPPAPATRSAAPAGTPVSAAPATPTDP</sequence>
<dbReference type="EMBL" id="JBAPLU010000032">
    <property type="protein sequence ID" value="MEI4274012.1"/>
    <property type="molecule type" value="Genomic_DNA"/>
</dbReference>
<dbReference type="PANTHER" id="PTHR23150:SF19">
    <property type="entry name" value="FORMYLGLYCINE-GENERATING ENZYME"/>
    <property type="match status" value="1"/>
</dbReference>
<dbReference type="PANTHER" id="PTHR23150">
    <property type="entry name" value="SULFATASE MODIFYING FACTOR 1, 2"/>
    <property type="match status" value="1"/>
</dbReference>
<dbReference type="Proteomes" id="UP001361570">
    <property type="component" value="Unassembled WGS sequence"/>
</dbReference>
<dbReference type="Gene3D" id="3.90.1580.10">
    <property type="entry name" value="paralog of FGE (formylglycine-generating enzyme)"/>
    <property type="match status" value="1"/>
</dbReference>
<dbReference type="InterPro" id="IPR005532">
    <property type="entry name" value="SUMF_dom"/>
</dbReference>